<organism evidence="1 2">
    <name type="scientific">Roseiconus lacunae</name>
    <dbReference type="NCBI Taxonomy" id="2605694"/>
    <lineage>
        <taxon>Bacteria</taxon>
        <taxon>Pseudomonadati</taxon>
        <taxon>Planctomycetota</taxon>
        <taxon>Planctomycetia</taxon>
        <taxon>Pirellulales</taxon>
        <taxon>Pirellulaceae</taxon>
        <taxon>Roseiconus</taxon>
    </lineage>
</organism>
<dbReference type="EMBL" id="JASZZN010000017">
    <property type="protein sequence ID" value="MDM4017877.1"/>
    <property type="molecule type" value="Genomic_DNA"/>
</dbReference>
<comment type="caution">
    <text evidence="1">The sequence shown here is derived from an EMBL/GenBank/DDBJ whole genome shotgun (WGS) entry which is preliminary data.</text>
</comment>
<gene>
    <name evidence="1" type="ORF">QTN89_20690</name>
</gene>
<keyword evidence="2" id="KW-1185">Reference proteome</keyword>
<proteinExistence type="predicted"/>
<accession>A0ABT7PMY9</accession>
<evidence type="ECO:0000313" key="2">
    <source>
        <dbReference type="Proteomes" id="UP001239462"/>
    </source>
</evidence>
<reference evidence="1 2" key="1">
    <citation type="submission" date="2023-06" db="EMBL/GenBank/DDBJ databases">
        <title>Roseiconus lacunae JC819 isolated from Gulf of Mannar region, Tamil Nadu.</title>
        <authorList>
            <person name="Pk S."/>
            <person name="Ch S."/>
            <person name="Ch V.R."/>
        </authorList>
    </citation>
    <scope>NUCLEOTIDE SEQUENCE [LARGE SCALE GENOMIC DNA]</scope>
    <source>
        <strain evidence="1 2">JC819</strain>
    </source>
</reference>
<sequence>MIGFSTQAVPFDQFCCHVEKTLCHIGGLEPGQFPMTRRNVSRGGQSCGMYFCVHGPRSVKLTAVYDHQKKITIYYGTDGVRHTNEPINVRLPSLRQH</sequence>
<name>A0ABT7PMY9_9BACT</name>
<protein>
    <submittedName>
        <fullName evidence="1">Uncharacterized protein</fullName>
    </submittedName>
</protein>
<dbReference type="RefSeq" id="WP_149497661.1">
    <property type="nucleotide sequence ID" value="NZ_CP141221.1"/>
</dbReference>
<dbReference type="Proteomes" id="UP001239462">
    <property type="component" value="Unassembled WGS sequence"/>
</dbReference>
<evidence type="ECO:0000313" key="1">
    <source>
        <dbReference type="EMBL" id="MDM4017877.1"/>
    </source>
</evidence>